<dbReference type="SMART" id="SM00829">
    <property type="entry name" value="PKS_ER"/>
    <property type="match status" value="1"/>
</dbReference>
<comment type="caution">
    <text evidence="4">The sequence shown here is derived from an EMBL/GenBank/DDBJ whole genome shotgun (WGS) entry which is preliminary data.</text>
</comment>
<dbReference type="PANTHER" id="PTHR48106:SF13">
    <property type="entry name" value="QUINONE OXIDOREDUCTASE-RELATED"/>
    <property type="match status" value="1"/>
</dbReference>
<dbReference type="EMBL" id="LCWF01000036">
    <property type="protein sequence ID" value="KKY26276.1"/>
    <property type="molecule type" value="Genomic_DNA"/>
</dbReference>
<evidence type="ECO:0000259" key="3">
    <source>
        <dbReference type="SMART" id="SM00829"/>
    </source>
</evidence>
<dbReference type="OrthoDB" id="48317at2759"/>
<dbReference type="GO" id="GO:0070402">
    <property type="term" value="F:NADPH binding"/>
    <property type="evidence" value="ECO:0007669"/>
    <property type="project" value="TreeGrafter"/>
</dbReference>
<sequence>MSNPIPSTMRAIVAEKAGGPEVLKFDPSHPVPTLKANEILVKNKIAGINYIDTYFRSGTYPSPKPEILGRETVGTIAAIGDSVPSSWGLKPGDRVVWTSGTGGYAEYTAVPSAKVIKIPNESVTDEAAAGGFLMGLTALSILSEAHEVKKGETILIHAAAGGTGKLMVQVAKTKGARVIGTAGGPEKCKLAKHNGADEVVDYNTASQDEWVKQILDLTNGEGVNAVFDGVGKSTWDASLDVVKRKGTVAFFGAASGPVPDIPVK</sequence>
<dbReference type="InterPro" id="IPR013154">
    <property type="entry name" value="ADH-like_N"/>
</dbReference>
<keyword evidence="1" id="KW-0521">NADP</keyword>
<dbReference type="AlphaFoldDB" id="A0A0G2EVY8"/>
<dbReference type="Pfam" id="PF00107">
    <property type="entry name" value="ADH_zinc_N"/>
    <property type="match status" value="1"/>
</dbReference>
<dbReference type="GO" id="GO:0005829">
    <property type="term" value="C:cytosol"/>
    <property type="evidence" value="ECO:0007669"/>
    <property type="project" value="TreeGrafter"/>
</dbReference>
<name>A0A0G2EVY8_PHACM</name>
<accession>A0A0G2EVY8</accession>
<dbReference type="PANTHER" id="PTHR48106">
    <property type="entry name" value="QUINONE OXIDOREDUCTASE PIG3-RELATED"/>
    <property type="match status" value="1"/>
</dbReference>
<dbReference type="CDD" id="cd05286">
    <property type="entry name" value="QOR2"/>
    <property type="match status" value="1"/>
</dbReference>
<organism evidence="4 5">
    <name type="scientific">Phaeomoniella chlamydospora</name>
    <name type="common">Phaeoacremonium chlamydosporum</name>
    <dbReference type="NCBI Taxonomy" id="158046"/>
    <lineage>
        <taxon>Eukaryota</taxon>
        <taxon>Fungi</taxon>
        <taxon>Dikarya</taxon>
        <taxon>Ascomycota</taxon>
        <taxon>Pezizomycotina</taxon>
        <taxon>Eurotiomycetes</taxon>
        <taxon>Chaetothyriomycetidae</taxon>
        <taxon>Phaeomoniellales</taxon>
        <taxon>Phaeomoniellaceae</taxon>
        <taxon>Phaeomoniella</taxon>
    </lineage>
</organism>
<dbReference type="GO" id="GO:0003960">
    <property type="term" value="F:quinone reductase (NADPH) activity"/>
    <property type="evidence" value="ECO:0007669"/>
    <property type="project" value="InterPro"/>
</dbReference>
<dbReference type="SUPFAM" id="SSF50129">
    <property type="entry name" value="GroES-like"/>
    <property type="match status" value="1"/>
</dbReference>
<dbReference type="GO" id="GO:0035925">
    <property type="term" value="F:mRNA 3'-UTR AU-rich region binding"/>
    <property type="evidence" value="ECO:0007669"/>
    <property type="project" value="TreeGrafter"/>
</dbReference>
<dbReference type="InterPro" id="IPR011032">
    <property type="entry name" value="GroES-like_sf"/>
</dbReference>
<dbReference type="InterPro" id="IPR036291">
    <property type="entry name" value="NAD(P)-bd_dom_sf"/>
</dbReference>
<feature type="domain" description="Enoyl reductase (ER)" evidence="3">
    <location>
        <begin position="18"/>
        <end position="263"/>
    </location>
</feature>
<dbReference type="Pfam" id="PF08240">
    <property type="entry name" value="ADH_N"/>
    <property type="match status" value="1"/>
</dbReference>
<gene>
    <name evidence="4" type="ORF">UCRPC4_g01551</name>
</gene>
<dbReference type="InterPro" id="IPR013149">
    <property type="entry name" value="ADH-like_C"/>
</dbReference>
<dbReference type="InterPro" id="IPR002364">
    <property type="entry name" value="Quin_OxRdtase/zeta-crystal_CS"/>
</dbReference>
<keyword evidence="5" id="KW-1185">Reference proteome</keyword>
<proteinExistence type="predicted"/>
<dbReference type="PROSITE" id="PS01162">
    <property type="entry name" value="QOR_ZETA_CRYSTAL"/>
    <property type="match status" value="1"/>
</dbReference>
<protein>
    <submittedName>
        <fullName evidence="4">Putative quinone oxidoreductase</fullName>
    </submittedName>
</protein>
<keyword evidence="2" id="KW-0560">Oxidoreductase</keyword>
<dbReference type="SUPFAM" id="SSF51735">
    <property type="entry name" value="NAD(P)-binding Rossmann-fold domains"/>
    <property type="match status" value="1"/>
</dbReference>
<dbReference type="InterPro" id="IPR047618">
    <property type="entry name" value="QOR-like"/>
</dbReference>
<dbReference type="InterPro" id="IPR020843">
    <property type="entry name" value="ER"/>
</dbReference>
<evidence type="ECO:0000256" key="1">
    <source>
        <dbReference type="ARBA" id="ARBA00022857"/>
    </source>
</evidence>
<dbReference type="Gene3D" id="3.90.180.10">
    <property type="entry name" value="Medium-chain alcohol dehydrogenases, catalytic domain"/>
    <property type="match status" value="1"/>
</dbReference>
<reference evidence="4 5" key="1">
    <citation type="submission" date="2015-05" db="EMBL/GenBank/DDBJ databases">
        <title>Distinctive expansion of gene families associated with plant cell wall degradation and secondary metabolism in the genomes of grapevine trunk pathogens.</title>
        <authorList>
            <person name="Lawrence D.P."/>
            <person name="Travadon R."/>
            <person name="Rolshausen P.E."/>
            <person name="Baumgartner K."/>
        </authorList>
    </citation>
    <scope>NUCLEOTIDE SEQUENCE [LARGE SCALE GENOMIC DNA]</scope>
    <source>
        <strain evidence="4">UCRPC4</strain>
    </source>
</reference>
<reference evidence="4 5" key="2">
    <citation type="submission" date="2015-05" db="EMBL/GenBank/DDBJ databases">
        <authorList>
            <person name="Morales-Cruz A."/>
            <person name="Amrine K.C."/>
            <person name="Cantu D."/>
        </authorList>
    </citation>
    <scope>NUCLEOTIDE SEQUENCE [LARGE SCALE GENOMIC DNA]</scope>
    <source>
        <strain evidence="4">UCRPC4</strain>
    </source>
</reference>
<dbReference type="Gene3D" id="3.40.50.720">
    <property type="entry name" value="NAD(P)-binding Rossmann-like Domain"/>
    <property type="match status" value="1"/>
</dbReference>
<evidence type="ECO:0000313" key="5">
    <source>
        <dbReference type="Proteomes" id="UP000053317"/>
    </source>
</evidence>
<evidence type="ECO:0000256" key="2">
    <source>
        <dbReference type="ARBA" id="ARBA00023002"/>
    </source>
</evidence>
<evidence type="ECO:0000313" key="4">
    <source>
        <dbReference type="EMBL" id="KKY26276.1"/>
    </source>
</evidence>
<dbReference type="Proteomes" id="UP000053317">
    <property type="component" value="Unassembled WGS sequence"/>
</dbReference>
<dbReference type="GO" id="GO:0008270">
    <property type="term" value="F:zinc ion binding"/>
    <property type="evidence" value="ECO:0007669"/>
    <property type="project" value="InterPro"/>
</dbReference>